<reference evidence="12" key="1">
    <citation type="journal article" date="2019" name="Int. J. Syst. Evol. Microbiol.">
        <title>The Global Catalogue of Microorganisms (GCM) 10K type strain sequencing project: providing services to taxonomists for standard genome sequencing and annotation.</title>
        <authorList>
            <consortium name="The Broad Institute Genomics Platform"/>
            <consortium name="The Broad Institute Genome Sequencing Center for Infectious Disease"/>
            <person name="Wu L."/>
            <person name="Ma J."/>
        </authorList>
    </citation>
    <scope>NUCLEOTIDE SEQUENCE [LARGE SCALE GENOMIC DNA]</scope>
    <source>
        <strain evidence="12">CCUG 39402</strain>
    </source>
</reference>
<dbReference type="InterPro" id="IPR003661">
    <property type="entry name" value="HisK_dim/P_dom"/>
</dbReference>
<protein>
    <recommendedName>
        <fullName evidence="2">histidine kinase</fullName>
        <ecNumber evidence="2">2.7.13.3</ecNumber>
    </recommendedName>
</protein>
<dbReference type="PROSITE" id="PS50109">
    <property type="entry name" value="HIS_KIN"/>
    <property type="match status" value="1"/>
</dbReference>
<comment type="catalytic activity">
    <reaction evidence="1">
        <text>ATP + protein L-histidine = ADP + protein N-phospho-L-histidine.</text>
        <dbReference type="EC" id="2.7.13.3"/>
    </reaction>
</comment>
<dbReference type="NCBIfam" id="TIGR00229">
    <property type="entry name" value="sensory_box"/>
    <property type="match status" value="1"/>
</dbReference>
<dbReference type="PROSITE" id="PS50112">
    <property type="entry name" value="PAS"/>
    <property type="match status" value="1"/>
</dbReference>
<evidence type="ECO:0000256" key="6">
    <source>
        <dbReference type="ARBA" id="ARBA00023136"/>
    </source>
</evidence>
<dbReference type="Gene3D" id="3.30.565.10">
    <property type="entry name" value="Histidine kinase-like ATPase, C-terminal domain"/>
    <property type="match status" value="1"/>
</dbReference>
<feature type="domain" description="PAS" evidence="9">
    <location>
        <begin position="1"/>
        <end position="39"/>
    </location>
</feature>
<dbReference type="InterPro" id="IPR050351">
    <property type="entry name" value="BphY/WalK/GraS-like"/>
</dbReference>
<dbReference type="InterPro" id="IPR000014">
    <property type="entry name" value="PAS"/>
</dbReference>
<keyword evidence="7" id="KW-0175">Coiled coil</keyword>
<dbReference type="RefSeq" id="WP_371437468.1">
    <property type="nucleotide sequence ID" value="NZ_JBHSRS010000016.1"/>
</dbReference>
<dbReference type="InterPro" id="IPR005467">
    <property type="entry name" value="His_kinase_dom"/>
</dbReference>
<dbReference type="EC" id="2.7.13.3" evidence="2"/>
<dbReference type="SMART" id="SM00388">
    <property type="entry name" value="HisKA"/>
    <property type="match status" value="1"/>
</dbReference>
<dbReference type="InterPro" id="IPR000700">
    <property type="entry name" value="PAS-assoc_C"/>
</dbReference>
<dbReference type="EMBL" id="JBHSRS010000016">
    <property type="protein sequence ID" value="MFC6281105.1"/>
    <property type="molecule type" value="Genomic_DNA"/>
</dbReference>
<dbReference type="InterPro" id="IPR035965">
    <property type="entry name" value="PAS-like_dom_sf"/>
</dbReference>
<dbReference type="PANTHER" id="PTHR42878">
    <property type="entry name" value="TWO-COMPONENT HISTIDINE KINASE"/>
    <property type="match status" value="1"/>
</dbReference>
<evidence type="ECO:0000259" key="10">
    <source>
        <dbReference type="PROSITE" id="PS50113"/>
    </source>
</evidence>
<dbReference type="InterPro" id="IPR013656">
    <property type="entry name" value="PAS_4"/>
</dbReference>
<evidence type="ECO:0000256" key="7">
    <source>
        <dbReference type="SAM" id="Coils"/>
    </source>
</evidence>
<feature type="domain" description="Histidine kinase" evidence="8">
    <location>
        <begin position="150"/>
        <end position="365"/>
    </location>
</feature>
<keyword evidence="11" id="KW-0067">ATP-binding</keyword>
<keyword evidence="6" id="KW-0472">Membrane</keyword>
<dbReference type="CDD" id="cd00130">
    <property type="entry name" value="PAS"/>
    <property type="match status" value="1"/>
</dbReference>
<dbReference type="PANTHER" id="PTHR42878:SF15">
    <property type="entry name" value="BACTERIOPHYTOCHROME"/>
    <property type="match status" value="1"/>
</dbReference>
<keyword evidence="11" id="KW-0547">Nucleotide-binding</keyword>
<dbReference type="SUPFAM" id="SSF47384">
    <property type="entry name" value="Homodimeric domain of signal transducing histidine kinase"/>
    <property type="match status" value="1"/>
</dbReference>
<keyword evidence="4" id="KW-0808">Transferase</keyword>
<evidence type="ECO:0000259" key="9">
    <source>
        <dbReference type="PROSITE" id="PS50112"/>
    </source>
</evidence>
<dbReference type="SUPFAM" id="SSF55785">
    <property type="entry name" value="PYP-like sensor domain (PAS domain)"/>
    <property type="match status" value="1"/>
</dbReference>
<dbReference type="Proteomes" id="UP001596270">
    <property type="component" value="Unassembled WGS sequence"/>
</dbReference>
<keyword evidence="3" id="KW-0597">Phosphoprotein</keyword>
<dbReference type="SUPFAM" id="SSF55874">
    <property type="entry name" value="ATPase domain of HSP90 chaperone/DNA topoisomerase II/histidine kinase"/>
    <property type="match status" value="1"/>
</dbReference>
<dbReference type="SMART" id="SM00387">
    <property type="entry name" value="HATPase_c"/>
    <property type="match status" value="1"/>
</dbReference>
<accession>A0ABW1TW53</accession>
<feature type="domain" description="PAC" evidence="10">
    <location>
        <begin position="69"/>
        <end position="121"/>
    </location>
</feature>
<dbReference type="Pfam" id="PF08448">
    <property type="entry name" value="PAS_4"/>
    <property type="match status" value="1"/>
</dbReference>
<dbReference type="PROSITE" id="PS50113">
    <property type="entry name" value="PAC"/>
    <property type="match status" value="1"/>
</dbReference>
<dbReference type="InterPro" id="IPR004358">
    <property type="entry name" value="Sig_transdc_His_kin-like_C"/>
</dbReference>
<sequence>MIDLNPTFIFAKDRAGRFVLVNQAMAEAYGSTVEEMLGKAEADVTADAQEVARFLKADLETMDTLREVFIPEERLIDATGKVRWLQTVKRPIVAADGTADRVLGVAADITERKRAQEEILRLNADLEERVRQRTAQLEAANKELEAFSYSVSHDLRSPLNTIDGFCQLMERAAGDKIGDKGKHYLSRIRAGTQQMSELIDGLLSLAKLSRDQLRSEAVDLSAVSRKAAQACREGEPERQARIQIQDGLLAHGDPLLLSVVIQNLLGNAWKFTARRAVARINIGGELDASGETVYFVKDNGAGFDMHHAGKLFGAFERLHSHSDFSGTGLGLAIVKRVIDRHGGRVWADSVENEGASFYFTLGTVG</sequence>
<keyword evidence="5" id="KW-0418">Kinase</keyword>
<evidence type="ECO:0000256" key="5">
    <source>
        <dbReference type="ARBA" id="ARBA00022777"/>
    </source>
</evidence>
<organism evidence="11 12">
    <name type="scientific">Polaromonas aquatica</name>
    <dbReference type="NCBI Taxonomy" id="332657"/>
    <lineage>
        <taxon>Bacteria</taxon>
        <taxon>Pseudomonadati</taxon>
        <taxon>Pseudomonadota</taxon>
        <taxon>Betaproteobacteria</taxon>
        <taxon>Burkholderiales</taxon>
        <taxon>Comamonadaceae</taxon>
        <taxon>Polaromonas</taxon>
    </lineage>
</organism>
<dbReference type="CDD" id="cd00082">
    <property type="entry name" value="HisKA"/>
    <property type="match status" value="1"/>
</dbReference>
<dbReference type="PRINTS" id="PR00344">
    <property type="entry name" value="BCTRLSENSOR"/>
</dbReference>
<evidence type="ECO:0000256" key="3">
    <source>
        <dbReference type="ARBA" id="ARBA00022553"/>
    </source>
</evidence>
<feature type="coiled-coil region" evidence="7">
    <location>
        <begin position="112"/>
        <end position="143"/>
    </location>
</feature>
<evidence type="ECO:0000259" key="8">
    <source>
        <dbReference type="PROSITE" id="PS50109"/>
    </source>
</evidence>
<dbReference type="GO" id="GO:0005524">
    <property type="term" value="F:ATP binding"/>
    <property type="evidence" value="ECO:0007669"/>
    <property type="project" value="UniProtKB-KW"/>
</dbReference>
<comment type="caution">
    <text evidence="11">The sequence shown here is derived from an EMBL/GenBank/DDBJ whole genome shotgun (WGS) entry which is preliminary data.</text>
</comment>
<evidence type="ECO:0000256" key="1">
    <source>
        <dbReference type="ARBA" id="ARBA00000085"/>
    </source>
</evidence>
<evidence type="ECO:0000313" key="12">
    <source>
        <dbReference type="Proteomes" id="UP001596270"/>
    </source>
</evidence>
<dbReference type="InterPro" id="IPR003594">
    <property type="entry name" value="HATPase_dom"/>
</dbReference>
<dbReference type="Pfam" id="PF02518">
    <property type="entry name" value="HATPase_c"/>
    <property type="match status" value="1"/>
</dbReference>
<evidence type="ECO:0000256" key="4">
    <source>
        <dbReference type="ARBA" id="ARBA00022679"/>
    </source>
</evidence>
<dbReference type="Gene3D" id="1.10.287.130">
    <property type="match status" value="1"/>
</dbReference>
<keyword evidence="12" id="KW-1185">Reference proteome</keyword>
<evidence type="ECO:0000313" key="11">
    <source>
        <dbReference type="EMBL" id="MFC6281105.1"/>
    </source>
</evidence>
<proteinExistence type="predicted"/>
<gene>
    <name evidence="11" type="ORF">ACFQND_07675</name>
</gene>
<name>A0ABW1TW53_9BURK</name>
<dbReference type="InterPro" id="IPR036890">
    <property type="entry name" value="HATPase_C_sf"/>
</dbReference>
<dbReference type="Pfam" id="PF00512">
    <property type="entry name" value="HisKA"/>
    <property type="match status" value="1"/>
</dbReference>
<evidence type="ECO:0000256" key="2">
    <source>
        <dbReference type="ARBA" id="ARBA00012438"/>
    </source>
</evidence>
<dbReference type="InterPro" id="IPR036097">
    <property type="entry name" value="HisK_dim/P_sf"/>
</dbReference>
<dbReference type="Gene3D" id="3.30.450.20">
    <property type="entry name" value="PAS domain"/>
    <property type="match status" value="1"/>
</dbReference>